<organism evidence="1 2">
    <name type="scientific">Fusarium keratoplasticum</name>
    <dbReference type="NCBI Taxonomy" id="1328300"/>
    <lineage>
        <taxon>Eukaryota</taxon>
        <taxon>Fungi</taxon>
        <taxon>Dikarya</taxon>
        <taxon>Ascomycota</taxon>
        <taxon>Pezizomycotina</taxon>
        <taxon>Sordariomycetes</taxon>
        <taxon>Hypocreomycetidae</taxon>
        <taxon>Hypocreales</taxon>
        <taxon>Nectriaceae</taxon>
        <taxon>Fusarium</taxon>
        <taxon>Fusarium solani species complex</taxon>
    </lineage>
</organism>
<sequence>MAKDLSKHPLINYKQQSHAVPTPAIPLSVSADKRPLVGIKVVELVRIIAGPVIGTTLAALGADVIRVNCGRLPDFNAGVIPRKGLSPDDLLKIAGKRDKRIIYVEENCYGPDGPMAKRPSWQQIADAASGCSYVTGRSLGYKDGIYVLPALPVPDMLTGLIRAIGTMMAIRDRARQGGSYHVFASLMTAAALHLSPEVGLYSPEVVQGCNQKFGWDETGPDLFVLELLDVVLKAWSRAMPKYSGEDSSYMSTLKGDWGEFQVLKPVVQLSDANASPYFSSAPEPNCYRSSDAMAWR</sequence>
<comment type="caution">
    <text evidence="1">The sequence shown here is derived from an EMBL/GenBank/DDBJ whole genome shotgun (WGS) entry which is preliminary data.</text>
</comment>
<name>A0ACC0QAZ4_9HYPO</name>
<gene>
    <name evidence="1" type="ORF">NCS57_01474000</name>
</gene>
<keyword evidence="2" id="KW-1185">Reference proteome</keyword>
<reference evidence="1" key="1">
    <citation type="submission" date="2022-06" db="EMBL/GenBank/DDBJ databases">
        <title>Fusarium solani species complex genomes reveal bases of compartmentalisation and animal pathogenesis.</title>
        <authorList>
            <person name="Tsai I.J."/>
        </authorList>
    </citation>
    <scope>NUCLEOTIDE SEQUENCE</scope>
    <source>
        <strain evidence="1">Fu6.1</strain>
    </source>
</reference>
<evidence type="ECO:0000313" key="2">
    <source>
        <dbReference type="Proteomes" id="UP001065298"/>
    </source>
</evidence>
<accession>A0ACC0QAZ4</accession>
<dbReference type="EMBL" id="CM046516">
    <property type="protein sequence ID" value="KAI8648624.1"/>
    <property type="molecule type" value="Genomic_DNA"/>
</dbReference>
<evidence type="ECO:0000313" key="1">
    <source>
        <dbReference type="EMBL" id="KAI8648624.1"/>
    </source>
</evidence>
<proteinExistence type="predicted"/>
<dbReference type="Proteomes" id="UP001065298">
    <property type="component" value="Chromosome 14"/>
</dbReference>
<protein>
    <submittedName>
        <fullName evidence="1">Uncharacterized protein</fullName>
    </submittedName>
</protein>